<organism evidence="1 2">
    <name type="scientific">Coniochaeta pulveracea</name>
    <dbReference type="NCBI Taxonomy" id="177199"/>
    <lineage>
        <taxon>Eukaryota</taxon>
        <taxon>Fungi</taxon>
        <taxon>Dikarya</taxon>
        <taxon>Ascomycota</taxon>
        <taxon>Pezizomycotina</taxon>
        <taxon>Sordariomycetes</taxon>
        <taxon>Sordariomycetidae</taxon>
        <taxon>Coniochaetales</taxon>
        <taxon>Coniochaetaceae</taxon>
        <taxon>Coniochaeta</taxon>
    </lineage>
</organism>
<sequence>MALAKARASALNSLLKIDDIRKHVVKLGGMGQLLEVLVSNMGEEWEPAKRRVAQLVQDNFLDADMGAKLGLWPVDDQNSDKECWGFSETELTSRPSCWDYAAKRLSEENKKDKGHWSHELWKQLKEARKGVPSSQREKTEL</sequence>
<dbReference type="OrthoDB" id="448649at2759"/>
<name>A0A420Y4L2_9PEZI</name>
<dbReference type="STRING" id="177199.A0A420Y4L2"/>
<keyword evidence="2" id="KW-1185">Reference proteome</keyword>
<protein>
    <submittedName>
        <fullName evidence="1">Uncharacterized protein</fullName>
    </submittedName>
</protein>
<dbReference type="Proteomes" id="UP000275385">
    <property type="component" value="Unassembled WGS sequence"/>
</dbReference>
<comment type="caution">
    <text evidence="1">The sequence shown here is derived from an EMBL/GenBank/DDBJ whole genome shotgun (WGS) entry which is preliminary data.</text>
</comment>
<reference evidence="1 2" key="1">
    <citation type="submission" date="2018-08" db="EMBL/GenBank/DDBJ databases">
        <title>Draft genome of the lignicolous fungus Coniochaeta pulveracea.</title>
        <authorList>
            <person name="Borstlap C.J."/>
            <person name="De Witt R.N."/>
            <person name="Botha A."/>
            <person name="Volschenk H."/>
        </authorList>
    </citation>
    <scope>NUCLEOTIDE SEQUENCE [LARGE SCALE GENOMIC DNA]</scope>
    <source>
        <strain evidence="1 2">CAB683</strain>
    </source>
</reference>
<accession>A0A420Y4L2</accession>
<dbReference type="EMBL" id="QVQW01000051">
    <property type="protein sequence ID" value="RKU42821.1"/>
    <property type="molecule type" value="Genomic_DNA"/>
</dbReference>
<dbReference type="AlphaFoldDB" id="A0A420Y4L2"/>
<evidence type="ECO:0000313" key="2">
    <source>
        <dbReference type="Proteomes" id="UP000275385"/>
    </source>
</evidence>
<gene>
    <name evidence="1" type="ORF">DL546_006010</name>
</gene>
<proteinExistence type="predicted"/>
<evidence type="ECO:0000313" key="1">
    <source>
        <dbReference type="EMBL" id="RKU42821.1"/>
    </source>
</evidence>